<protein>
    <submittedName>
        <fullName evidence="1">Uncharacterized protein</fullName>
    </submittedName>
</protein>
<comment type="caution">
    <text evidence="1">The sequence shown here is derived from an EMBL/GenBank/DDBJ whole genome shotgun (WGS) entry which is preliminary data.</text>
</comment>
<dbReference type="OrthoDB" id="8446811at2"/>
<keyword evidence="2" id="KW-1185">Reference proteome</keyword>
<evidence type="ECO:0000313" key="1">
    <source>
        <dbReference type="EMBL" id="RXF72869.1"/>
    </source>
</evidence>
<reference evidence="1 2" key="1">
    <citation type="submission" date="2018-12" db="EMBL/GenBank/DDBJ databases">
        <title>bacterium Hansschlegelia zhihuaiae S113.</title>
        <authorList>
            <person name="He J."/>
        </authorList>
    </citation>
    <scope>NUCLEOTIDE SEQUENCE [LARGE SCALE GENOMIC DNA]</scope>
    <source>
        <strain evidence="1 2">S 113</strain>
    </source>
</reference>
<name>A0A4Q0MIK0_9HYPH</name>
<organism evidence="1 2">
    <name type="scientific">Hansschlegelia zhihuaiae</name>
    <dbReference type="NCBI Taxonomy" id="405005"/>
    <lineage>
        <taxon>Bacteria</taxon>
        <taxon>Pseudomonadati</taxon>
        <taxon>Pseudomonadota</taxon>
        <taxon>Alphaproteobacteria</taxon>
        <taxon>Hyphomicrobiales</taxon>
        <taxon>Methylopilaceae</taxon>
        <taxon>Hansschlegelia</taxon>
    </lineage>
</organism>
<accession>A0A4Q0MIK0</accession>
<gene>
    <name evidence="1" type="ORF">EK403_13665</name>
</gene>
<dbReference type="EMBL" id="RYFI01000012">
    <property type="protein sequence ID" value="RXF72869.1"/>
    <property type="molecule type" value="Genomic_DNA"/>
</dbReference>
<dbReference type="Proteomes" id="UP000289708">
    <property type="component" value="Unassembled WGS sequence"/>
</dbReference>
<proteinExistence type="predicted"/>
<dbReference type="AlphaFoldDB" id="A0A4Q0MIK0"/>
<evidence type="ECO:0000313" key="2">
    <source>
        <dbReference type="Proteomes" id="UP000289708"/>
    </source>
</evidence>
<sequence length="220" mass="23712">MLVSAAKKAAESQGYEMKRVPGRGLSNVWNVKKGDKAQVASIRTTRDRWIAFPPLDGGKRWKTLSGVDLVIVAAVDSKEDPRTVDGHIFPADEVRSRFDAAYAARRKDGQTPKDGFGMWVALDRDERGLAASVGSGIGDKYKSVATYSVAELIVGDANVGDEAEAEIDDADETHAVALEDHAGIPALTTISEVVAWARQRISKMSGAPLSAVKLDLKIEY</sequence>
<dbReference type="RefSeq" id="WP_128778031.1">
    <property type="nucleotide sequence ID" value="NZ_RYFI01000012.1"/>
</dbReference>